<reference evidence="2 3" key="1">
    <citation type="submission" date="2020-04" db="EMBL/GenBank/DDBJ databases">
        <title>Perkinsus olseni comparative genomics.</title>
        <authorList>
            <person name="Bogema D.R."/>
        </authorList>
    </citation>
    <scope>NUCLEOTIDE SEQUENCE [LARGE SCALE GENOMIC DNA]</scope>
    <source>
        <strain evidence="2 3">ATCC PRA-207</strain>
    </source>
</reference>
<protein>
    <submittedName>
        <fullName evidence="2">Uncharacterized protein</fullName>
    </submittedName>
</protein>
<feature type="compositionally biased region" description="Basic and acidic residues" evidence="1">
    <location>
        <begin position="166"/>
        <end position="180"/>
    </location>
</feature>
<evidence type="ECO:0000313" key="2">
    <source>
        <dbReference type="EMBL" id="KAF4744596.1"/>
    </source>
</evidence>
<evidence type="ECO:0000313" key="3">
    <source>
        <dbReference type="Proteomes" id="UP000553632"/>
    </source>
</evidence>
<name>A0A7J6TJJ9_PEROL</name>
<gene>
    <name evidence="2" type="ORF">FOZ63_015346</name>
</gene>
<organism evidence="2 3">
    <name type="scientific">Perkinsus olseni</name>
    <name type="common">Perkinsus atlanticus</name>
    <dbReference type="NCBI Taxonomy" id="32597"/>
    <lineage>
        <taxon>Eukaryota</taxon>
        <taxon>Sar</taxon>
        <taxon>Alveolata</taxon>
        <taxon>Perkinsozoa</taxon>
        <taxon>Perkinsea</taxon>
        <taxon>Perkinsida</taxon>
        <taxon>Perkinsidae</taxon>
        <taxon>Perkinsus</taxon>
    </lineage>
</organism>
<sequence>DRGLVITALEMQKAKLIAVRAERLKTYEGRYHVTQNATRTSVEEWQRTTGTAPRLPASVLSLRCRQGGASLSVSPLSRPLYAPVAVAVGAALGVPGHQSDRGVEAEIIGHRPLDLASERSVSSSSSSSSSALLSPRSVVSSHSSRSSSVDSIRSTSSLENGDDGQEGPRKRQKRDTSDATRWEAMKLKGIEKEVMVDKTRLVRYEDLDAGSSSEQLQDIRASGGDFRASLYADLDDDDDYDGT</sequence>
<feature type="non-terminal residue" evidence="2">
    <location>
        <position position="243"/>
    </location>
</feature>
<comment type="caution">
    <text evidence="2">The sequence shown here is derived from an EMBL/GenBank/DDBJ whole genome shotgun (WGS) entry which is preliminary data.</text>
</comment>
<feature type="compositionally biased region" description="Low complexity" evidence="1">
    <location>
        <begin position="118"/>
        <end position="157"/>
    </location>
</feature>
<dbReference type="AlphaFoldDB" id="A0A7J6TJJ9"/>
<feature type="region of interest" description="Disordered" evidence="1">
    <location>
        <begin position="116"/>
        <end position="180"/>
    </location>
</feature>
<accession>A0A7J6TJJ9</accession>
<dbReference type="Proteomes" id="UP000553632">
    <property type="component" value="Unassembled WGS sequence"/>
</dbReference>
<evidence type="ECO:0000256" key="1">
    <source>
        <dbReference type="SAM" id="MobiDB-lite"/>
    </source>
</evidence>
<dbReference type="EMBL" id="JABANO010010758">
    <property type="protein sequence ID" value="KAF4744596.1"/>
    <property type="molecule type" value="Genomic_DNA"/>
</dbReference>
<keyword evidence="3" id="KW-1185">Reference proteome</keyword>
<proteinExistence type="predicted"/>